<keyword evidence="8" id="KW-0802">TPR repeat</keyword>
<evidence type="ECO:0000313" key="11">
    <source>
        <dbReference type="EMBL" id="MBO3115523.1"/>
    </source>
</evidence>
<evidence type="ECO:0000256" key="4">
    <source>
        <dbReference type="ARBA" id="ARBA00022679"/>
    </source>
</evidence>
<keyword evidence="5" id="KW-0547">Nucleotide-binding</keyword>
<evidence type="ECO:0000256" key="6">
    <source>
        <dbReference type="ARBA" id="ARBA00022777"/>
    </source>
</evidence>
<keyword evidence="3" id="KW-0597">Phosphoprotein</keyword>
<evidence type="ECO:0000256" key="2">
    <source>
        <dbReference type="ARBA" id="ARBA00012438"/>
    </source>
</evidence>
<name>A0ABS3SYF2_9FLAO</name>
<dbReference type="EC" id="2.7.13.3" evidence="2"/>
<dbReference type="InterPro" id="IPR011990">
    <property type="entry name" value="TPR-like_helical_dom_sf"/>
</dbReference>
<keyword evidence="9" id="KW-0472">Membrane</keyword>
<dbReference type="EMBL" id="JAGEVF010000001">
    <property type="protein sequence ID" value="MBO3115523.1"/>
    <property type="molecule type" value="Genomic_DNA"/>
</dbReference>
<dbReference type="SUPFAM" id="SSF48452">
    <property type="entry name" value="TPR-like"/>
    <property type="match status" value="1"/>
</dbReference>
<gene>
    <name evidence="11" type="ORF">J4050_02120</name>
</gene>
<dbReference type="SUPFAM" id="SSF55874">
    <property type="entry name" value="ATPase domain of HSP90 chaperone/DNA topoisomerase II/histidine kinase"/>
    <property type="match status" value="1"/>
</dbReference>
<dbReference type="RefSeq" id="WP_208152282.1">
    <property type="nucleotide sequence ID" value="NZ_JAGEVF010000001.1"/>
</dbReference>
<organism evidence="11 12">
    <name type="scientific">Winogradskyella pelagia</name>
    <dbReference type="NCBI Taxonomy" id="2819984"/>
    <lineage>
        <taxon>Bacteria</taxon>
        <taxon>Pseudomonadati</taxon>
        <taxon>Bacteroidota</taxon>
        <taxon>Flavobacteriia</taxon>
        <taxon>Flavobacteriales</taxon>
        <taxon>Flavobacteriaceae</taxon>
        <taxon>Winogradskyella</taxon>
    </lineage>
</organism>
<dbReference type="Pfam" id="PF07568">
    <property type="entry name" value="HisKA_2"/>
    <property type="match status" value="1"/>
</dbReference>
<reference evidence="11 12" key="1">
    <citation type="submission" date="2021-03" db="EMBL/GenBank/DDBJ databases">
        <title>Winogradskyella sp. nov., isolated from costal sediment.</title>
        <authorList>
            <person name="Gao C."/>
        </authorList>
    </citation>
    <scope>NUCLEOTIDE SEQUENCE [LARGE SCALE GENOMIC DNA]</scope>
    <source>
        <strain evidence="11 12">DF17</strain>
    </source>
</reference>
<sequence>MRLLLIIFFFPIVVFSQNTSQATIDSVVALEKDENLKEFKSLLRKIDQLPSSESIPKFEYIDDAIKSRDSLRLHAYSYYTSTLLRAGKNNEALKINTKGLQLAKSLYWPYFLFEYYQMRANIFDDEAVLDSTIFYINKAEEIITKNKKELGYNMTRVYQQRALLEQKLGHPEKEDNYIEKIAEVISLYPDKSGNAFNLAMVVYHFKTKKNYIKHAYYAQQLKALYLKRDGFNSPKAHESLSSMLKINNTDEQIMELKQILNSNDSLKYSFLLPQLANNLGGKLSEIGKYKEAIYYFKRSLRYNDKNVSPYSKVISYENLYQAYYKNKDYEKALDALNSKNALVNDIRKKETLQKVTELEVKYETEKKANELQLLKAENATKEKAKQLYLILALSGLIIAALFALFAYKLKKQKLVLAHQKKDLEKTINEKNVLFKEIHHRVKNSLQVVSSLLFLQSQNIIDSQAKEAIKDAQNRVRSLTLIHQKLYSKKHLVGVETKDYITDLVQDIFSSHQLESQHLNTELDVENIILNIDSLTPIGLILNELIVNVLKHAFKDNSKDNKLLINFYKNNGSLILKVDDNGIGYNEANGRKNSFGLKLINSLSKKLDATFTIKAKTTEGTEAQLIINDFDIIKTP</sequence>
<evidence type="ECO:0000259" key="10">
    <source>
        <dbReference type="Pfam" id="PF07568"/>
    </source>
</evidence>
<dbReference type="PANTHER" id="PTHR41523:SF8">
    <property type="entry name" value="ETHYLENE RESPONSE SENSOR PROTEIN"/>
    <property type="match status" value="1"/>
</dbReference>
<proteinExistence type="predicted"/>
<accession>A0ABS3SYF2</accession>
<keyword evidence="12" id="KW-1185">Reference proteome</keyword>
<dbReference type="InterPro" id="IPR011495">
    <property type="entry name" value="Sig_transdc_His_kin_sub2_dim/P"/>
</dbReference>
<keyword evidence="9" id="KW-1133">Transmembrane helix</keyword>
<evidence type="ECO:0000256" key="9">
    <source>
        <dbReference type="SAM" id="Phobius"/>
    </source>
</evidence>
<evidence type="ECO:0000256" key="7">
    <source>
        <dbReference type="ARBA" id="ARBA00022840"/>
    </source>
</evidence>
<keyword evidence="6" id="KW-0418">Kinase</keyword>
<evidence type="ECO:0000256" key="1">
    <source>
        <dbReference type="ARBA" id="ARBA00000085"/>
    </source>
</evidence>
<evidence type="ECO:0000256" key="3">
    <source>
        <dbReference type="ARBA" id="ARBA00022553"/>
    </source>
</evidence>
<dbReference type="PANTHER" id="PTHR41523">
    <property type="entry name" value="TWO-COMPONENT SYSTEM SENSOR PROTEIN"/>
    <property type="match status" value="1"/>
</dbReference>
<feature type="repeat" description="TPR" evidence="8">
    <location>
        <begin position="273"/>
        <end position="306"/>
    </location>
</feature>
<keyword evidence="9" id="KW-0812">Transmembrane</keyword>
<keyword evidence="4" id="KW-0808">Transferase</keyword>
<dbReference type="Gene3D" id="3.30.450.20">
    <property type="entry name" value="PAS domain"/>
    <property type="match status" value="1"/>
</dbReference>
<evidence type="ECO:0000256" key="8">
    <source>
        <dbReference type="PROSITE-ProRule" id="PRU00339"/>
    </source>
</evidence>
<keyword evidence="7" id="KW-0067">ATP-binding</keyword>
<feature type="transmembrane region" description="Helical" evidence="9">
    <location>
        <begin position="387"/>
        <end position="407"/>
    </location>
</feature>
<evidence type="ECO:0000256" key="5">
    <source>
        <dbReference type="ARBA" id="ARBA00022741"/>
    </source>
</evidence>
<protein>
    <recommendedName>
        <fullName evidence="2">histidine kinase</fullName>
        <ecNumber evidence="2">2.7.13.3</ecNumber>
    </recommendedName>
</protein>
<feature type="domain" description="Signal transduction histidine kinase subgroup 2 dimerisation and phosphoacceptor" evidence="10">
    <location>
        <begin position="436"/>
        <end position="510"/>
    </location>
</feature>
<comment type="catalytic activity">
    <reaction evidence="1">
        <text>ATP + protein L-histidine = ADP + protein N-phospho-L-histidine.</text>
        <dbReference type="EC" id="2.7.13.3"/>
    </reaction>
</comment>
<evidence type="ECO:0000313" key="12">
    <source>
        <dbReference type="Proteomes" id="UP000676776"/>
    </source>
</evidence>
<dbReference type="Gene3D" id="3.30.565.10">
    <property type="entry name" value="Histidine kinase-like ATPase, C-terminal domain"/>
    <property type="match status" value="1"/>
</dbReference>
<dbReference type="PROSITE" id="PS50005">
    <property type="entry name" value="TPR"/>
    <property type="match status" value="1"/>
</dbReference>
<dbReference type="InterPro" id="IPR019734">
    <property type="entry name" value="TPR_rpt"/>
</dbReference>
<dbReference type="InterPro" id="IPR036890">
    <property type="entry name" value="HATPase_C_sf"/>
</dbReference>
<dbReference type="Proteomes" id="UP000676776">
    <property type="component" value="Unassembled WGS sequence"/>
</dbReference>
<dbReference type="Gene3D" id="1.25.40.10">
    <property type="entry name" value="Tetratricopeptide repeat domain"/>
    <property type="match status" value="1"/>
</dbReference>
<comment type="caution">
    <text evidence="11">The sequence shown here is derived from an EMBL/GenBank/DDBJ whole genome shotgun (WGS) entry which is preliminary data.</text>
</comment>